<dbReference type="AlphaFoldDB" id="A0A7K3PTV1"/>
<feature type="transmembrane region" description="Helical" evidence="1">
    <location>
        <begin position="225"/>
        <end position="247"/>
    </location>
</feature>
<name>A0A7K3PTV1_9ACTN</name>
<keyword evidence="1" id="KW-0812">Transmembrane</keyword>
<feature type="non-terminal residue" evidence="2">
    <location>
        <position position="266"/>
    </location>
</feature>
<feature type="transmembrane region" description="Helical" evidence="1">
    <location>
        <begin position="12"/>
        <end position="28"/>
    </location>
</feature>
<protein>
    <submittedName>
        <fullName evidence="2">Uncharacterized protein</fullName>
    </submittedName>
</protein>
<keyword evidence="1" id="KW-1133">Transmembrane helix</keyword>
<accession>A0A7K3PTV1</accession>
<feature type="transmembrane region" description="Helical" evidence="1">
    <location>
        <begin position="94"/>
        <end position="113"/>
    </location>
</feature>
<feature type="transmembrane region" description="Helical" evidence="1">
    <location>
        <begin position="40"/>
        <end position="64"/>
    </location>
</feature>
<evidence type="ECO:0000313" key="2">
    <source>
        <dbReference type="EMBL" id="NEB12589.1"/>
    </source>
</evidence>
<organism evidence="2 3">
    <name type="scientific">Streptomyces coelicoflavus</name>
    <dbReference type="NCBI Taxonomy" id="285562"/>
    <lineage>
        <taxon>Bacteria</taxon>
        <taxon>Bacillati</taxon>
        <taxon>Actinomycetota</taxon>
        <taxon>Actinomycetes</taxon>
        <taxon>Kitasatosporales</taxon>
        <taxon>Streptomycetaceae</taxon>
        <taxon>Streptomyces</taxon>
    </lineage>
</organism>
<dbReference type="EMBL" id="JAAGMA010000750">
    <property type="protein sequence ID" value="NEB12589.1"/>
    <property type="molecule type" value="Genomic_DNA"/>
</dbReference>
<evidence type="ECO:0000313" key="3">
    <source>
        <dbReference type="Proteomes" id="UP000470446"/>
    </source>
</evidence>
<sequence>GGVLRASLPGEWTVPGCVVCALALLAADRTPLSRPLRQGLVRASAAVQCFAVLWSVPLVAGTVLGPVTQGARPWSGAPGDVRDAVFTDVPWPPYASTGPLVLAVVAAVVLVAGRNTARSAAARVVALVLGWAAVTTVPAVLQLPYTSGLVGQGVVVVAVLGLAEWSGRAGNRPSPLTLTALLLALVTSVDLAFLALASESATIGVLVSLTVLFGAACRGRVAAPFAAPAALGHATALACAIGASAGWRPHDTALLVLVVPAVAALV</sequence>
<comment type="caution">
    <text evidence="2">The sequence shown here is derived from an EMBL/GenBank/DDBJ whole genome shotgun (WGS) entry which is preliminary data.</text>
</comment>
<gene>
    <name evidence="2" type="ORF">G3I32_27770</name>
</gene>
<dbReference type="Proteomes" id="UP000470446">
    <property type="component" value="Unassembled WGS sequence"/>
</dbReference>
<reference evidence="2 3" key="1">
    <citation type="submission" date="2020-01" db="EMBL/GenBank/DDBJ databases">
        <title>Insect and environment-associated Actinomycetes.</title>
        <authorList>
            <person name="Currrie C."/>
            <person name="Chevrette M."/>
            <person name="Carlson C."/>
            <person name="Stubbendieck R."/>
            <person name="Wendt-Pienkowski E."/>
        </authorList>
    </citation>
    <scope>NUCLEOTIDE SEQUENCE [LARGE SCALE GENOMIC DNA]</scope>
    <source>
        <strain evidence="2 3">SID14163</strain>
    </source>
</reference>
<feature type="transmembrane region" description="Helical" evidence="1">
    <location>
        <begin position="201"/>
        <end position="218"/>
    </location>
</feature>
<proteinExistence type="predicted"/>
<keyword evidence="1" id="KW-0472">Membrane</keyword>
<feature type="non-terminal residue" evidence="2">
    <location>
        <position position="1"/>
    </location>
</feature>
<feature type="transmembrane region" description="Helical" evidence="1">
    <location>
        <begin position="120"/>
        <end position="139"/>
    </location>
</feature>
<evidence type="ECO:0000256" key="1">
    <source>
        <dbReference type="SAM" id="Phobius"/>
    </source>
</evidence>